<feature type="region of interest" description="Disordered" evidence="1">
    <location>
        <begin position="57"/>
        <end position="98"/>
    </location>
</feature>
<accession>A0A8B3TJQ8</accession>
<keyword evidence="2" id="KW-0472">Membrane</keyword>
<evidence type="ECO:0000256" key="1">
    <source>
        <dbReference type="SAM" id="MobiDB-lite"/>
    </source>
</evidence>
<comment type="caution">
    <text evidence="3">The sequence shown here is derived from an EMBL/GenBank/DDBJ whole genome shotgun (WGS) entry which is preliminary data.</text>
</comment>
<gene>
    <name evidence="3" type="ORF">EIG79_02570</name>
</gene>
<organism evidence="3 4">
    <name type="scientific">Avibacterium paragallinarum</name>
    <name type="common">Haemophilus gallinarum</name>
    <dbReference type="NCBI Taxonomy" id="728"/>
    <lineage>
        <taxon>Bacteria</taxon>
        <taxon>Pseudomonadati</taxon>
        <taxon>Pseudomonadota</taxon>
        <taxon>Gammaproteobacteria</taxon>
        <taxon>Pasteurellales</taxon>
        <taxon>Pasteurellaceae</taxon>
        <taxon>Avibacterium</taxon>
    </lineage>
</organism>
<name>A0A8B3TJQ8_AVIPA</name>
<feature type="transmembrane region" description="Helical" evidence="2">
    <location>
        <begin position="27"/>
        <end position="50"/>
    </location>
</feature>
<dbReference type="RefSeq" id="WP_130238538.1">
    <property type="nucleotide sequence ID" value="NZ_RQXS01000006.1"/>
</dbReference>
<reference evidence="3 4" key="1">
    <citation type="submission" date="2018-11" db="EMBL/GenBank/DDBJ databases">
        <title>Sequencing Av. paragallinarum serogroups.</title>
        <authorList>
            <person name="Hellmuth J.E."/>
            <person name="Boucher C.E."/>
            <person name="Cason E.D."/>
        </authorList>
    </citation>
    <scope>NUCLEOTIDE SEQUENCE [LARGE SCALE GENOMIC DNA]</scope>
    <source>
        <strain evidence="3 4">SA-3</strain>
    </source>
</reference>
<dbReference type="Proteomes" id="UP000294229">
    <property type="component" value="Unassembled WGS sequence"/>
</dbReference>
<evidence type="ECO:0000256" key="2">
    <source>
        <dbReference type="SAM" id="Phobius"/>
    </source>
</evidence>
<keyword evidence="2" id="KW-0812">Transmembrane</keyword>
<dbReference type="AlphaFoldDB" id="A0A8B3TJQ8"/>
<evidence type="ECO:0000313" key="3">
    <source>
        <dbReference type="EMBL" id="RZN60792.1"/>
    </source>
</evidence>
<feature type="compositionally biased region" description="Basic and acidic residues" evidence="1">
    <location>
        <begin position="66"/>
        <end position="75"/>
    </location>
</feature>
<feature type="compositionally biased region" description="Basic and acidic residues" evidence="1">
    <location>
        <begin position="89"/>
        <end position="98"/>
    </location>
</feature>
<keyword evidence="2" id="KW-1133">Transmembrane helix</keyword>
<sequence length="277" mass="31014">MELLPIIVLILAWYLVAKFYKNKGHKIIVRHLAGFTVGVLGLIITILIITPNHDVTNNTKSNQESVKSESIRSEEQLDTAYKSSTEQTNSEKEPVAIEDKQIVQTKNNSSDQLDSGLTKQQAEQTLDLNITQFTTRLNKVLKNAQSPFKMTKKPKVTEGEVNDIVQYMFNDNFGVIITLDKSTHKVKSLMTIVTPVADNSEVNLLMLFSNGAVLSAFEGENEIKTLGKQIIELTMSAMKEYGNTKQDISKDFIYNGKKYGISISSYTGIMSFAQFNE</sequence>
<protein>
    <submittedName>
        <fullName evidence="3">Uncharacterized protein</fullName>
    </submittedName>
</protein>
<evidence type="ECO:0000313" key="4">
    <source>
        <dbReference type="Proteomes" id="UP000294229"/>
    </source>
</evidence>
<dbReference type="EMBL" id="RQXS01000006">
    <property type="protein sequence ID" value="RZN60792.1"/>
    <property type="molecule type" value="Genomic_DNA"/>
</dbReference>
<proteinExistence type="predicted"/>